<sequence>MMERKKKNLTQTTIQPNNNIVEVTIGPIDGHDRTKAKAAKIAALAKAHNANRSPARLRRNAMLAVLYRMELYIQDNEITVDNLCKVEDFVKEFLTVLSINKTAFARFIDMDVSNLNKYYSSERRFNSELALKFGHFFHTPANIWLQIQSKNEILILQHEEQAGDKYRKYDYEKLLQIA</sequence>
<evidence type="ECO:0000313" key="2">
    <source>
        <dbReference type="EMBL" id="QTE47578.1"/>
    </source>
</evidence>
<dbReference type="Proteomes" id="UP000250557">
    <property type="component" value="Chromosome"/>
</dbReference>
<organism evidence="1 3">
    <name type="scientific">Mucilaginibacter rubeus</name>
    <dbReference type="NCBI Taxonomy" id="2027860"/>
    <lineage>
        <taxon>Bacteria</taxon>
        <taxon>Pseudomonadati</taxon>
        <taxon>Bacteroidota</taxon>
        <taxon>Sphingobacteriia</taxon>
        <taxon>Sphingobacteriales</taxon>
        <taxon>Sphingobacteriaceae</taxon>
        <taxon>Mucilaginibacter</taxon>
    </lineage>
</organism>
<gene>
    <name evidence="1" type="ORF">DIU31_009040</name>
    <name evidence="2" type="ORF">J3L21_18605</name>
</gene>
<dbReference type="InterPro" id="IPR010982">
    <property type="entry name" value="Lambda_DNA-bd_dom_sf"/>
</dbReference>
<dbReference type="Proteomes" id="UP000663940">
    <property type="component" value="Chromosome"/>
</dbReference>
<evidence type="ECO:0000313" key="4">
    <source>
        <dbReference type="Proteomes" id="UP000663940"/>
    </source>
</evidence>
<dbReference type="SUPFAM" id="SSF47413">
    <property type="entry name" value="lambda repressor-like DNA-binding domains"/>
    <property type="match status" value="1"/>
</dbReference>
<dbReference type="GO" id="GO:0003677">
    <property type="term" value="F:DNA binding"/>
    <property type="evidence" value="ECO:0007669"/>
    <property type="project" value="InterPro"/>
</dbReference>
<protein>
    <submittedName>
        <fullName evidence="1">Uncharacterized protein</fullName>
    </submittedName>
</protein>
<dbReference type="EMBL" id="CP071880">
    <property type="protein sequence ID" value="QTE47578.1"/>
    <property type="molecule type" value="Genomic_DNA"/>
</dbReference>
<evidence type="ECO:0000313" key="3">
    <source>
        <dbReference type="Proteomes" id="UP000250557"/>
    </source>
</evidence>
<reference evidence="2 4" key="2">
    <citation type="submission" date="2021-03" db="EMBL/GenBank/DDBJ databases">
        <title>Mucilaginibacter strains isolated from gold and copper mining confer multi heavy-metal resistance.</title>
        <authorList>
            <person name="Li Y."/>
        </authorList>
    </citation>
    <scope>NUCLEOTIDE SEQUENCE [LARGE SCALE GENOMIC DNA]</scope>
    <source>
        <strain evidence="2 4">P2-4</strain>
    </source>
</reference>
<evidence type="ECO:0000313" key="1">
    <source>
        <dbReference type="EMBL" id="QEM03653.1"/>
    </source>
</evidence>
<dbReference type="RefSeq" id="WP_146750383.1">
    <property type="nucleotide sequence ID" value="NZ_CP043451.1"/>
</dbReference>
<dbReference type="Gene3D" id="1.10.260.40">
    <property type="entry name" value="lambda repressor-like DNA-binding domains"/>
    <property type="match status" value="1"/>
</dbReference>
<dbReference type="AlphaFoldDB" id="A0AAE6JE66"/>
<keyword evidence="4" id="KW-1185">Reference proteome</keyword>
<dbReference type="EMBL" id="CP043451">
    <property type="protein sequence ID" value="QEM03653.1"/>
    <property type="molecule type" value="Genomic_DNA"/>
</dbReference>
<accession>A0AAE6JE66</accession>
<name>A0AAE6JE66_9SPHI</name>
<reference evidence="1 3" key="1">
    <citation type="submission" date="2019-08" db="EMBL/GenBank/DDBJ databases">
        <title>Comparative genome analysis confer to the adaptation heavy metal polluted environment.</title>
        <authorList>
            <person name="Li Y."/>
        </authorList>
    </citation>
    <scope>NUCLEOTIDE SEQUENCE [LARGE SCALE GENOMIC DNA]</scope>
    <source>
        <strain evidence="1 3">P2</strain>
    </source>
</reference>
<proteinExistence type="predicted"/>